<protein>
    <submittedName>
        <fullName evidence="2">HNH endonuclease</fullName>
    </submittedName>
</protein>
<dbReference type="Pfam" id="PF07510">
    <property type="entry name" value="GmrSD_C"/>
    <property type="match status" value="1"/>
</dbReference>
<accession>A0A5M6IH62</accession>
<evidence type="ECO:0000313" key="3">
    <source>
        <dbReference type="Proteomes" id="UP000324065"/>
    </source>
</evidence>
<dbReference type="Proteomes" id="UP000324065">
    <property type="component" value="Unassembled WGS sequence"/>
</dbReference>
<proteinExistence type="predicted"/>
<dbReference type="GO" id="GO:0004519">
    <property type="term" value="F:endonuclease activity"/>
    <property type="evidence" value="ECO:0007669"/>
    <property type="project" value="UniProtKB-KW"/>
</dbReference>
<dbReference type="RefSeq" id="WP_150060645.1">
    <property type="nucleotide sequence ID" value="NZ_JACHII010000001.1"/>
</dbReference>
<dbReference type="PANTHER" id="PTHR24094">
    <property type="entry name" value="SECRETED PROTEIN"/>
    <property type="match status" value="1"/>
</dbReference>
<dbReference type="OrthoDB" id="5196645at2"/>
<sequence>MSRSRSGSSRAQRGRPFGAMRQARFVLILGGLLAALWGLRQSEVFYPVAQPYDRALYDHWIDADGDCQDTRQEVLIRDSLVPPRLSEDGCRVVSGRWIDPYSGAAYTDPSDLDIDHLVPLAEAHRSGADTWTEGRRRAYANDLSSPLTLVATAAGENRSKADGDPLSWLPGTPDRWCAYTAAWTTVKARWGLSQDRMEGWWTDVVLWACEAMPPRR</sequence>
<dbReference type="EMBL" id="VWPJ01000001">
    <property type="protein sequence ID" value="KAA5607512.1"/>
    <property type="molecule type" value="Genomic_DNA"/>
</dbReference>
<dbReference type="PANTHER" id="PTHR24094:SF15">
    <property type="entry name" value="AMP-DEPENDENT SYNTHETASE_LIGASE DOMAIN-CONTAINING PROTEIN-RELATED"/>
    <property type="match status" value="1"/>
</dbReference>
<organism evidence="2 3">
    <name type="scientific">Roseospira marina</name>
    <dbReference type="NCBI Taxonomy" id="140057"/>
    <lineage>
        <taxon>Bacteria</taxon>
        <taxon>Pseudomonadati</taxon>
        <taxon>Pseudomonadota</taxon>
        <taxon>Alphaproteobacteria</taxon>
        <taxon>Rhodospirillales</taxon>
        <taxon>Rhodospirillaceae</taxon>
        <taxon>Roseospira</taxon>
    </lineage>
</organism>
<dbReference type="AlphaFoldDB" id="A0A5M6IH62"/>
<keyword evidence="2" id="KW-0378">Hydrolase</keyword>
<comment type="caution">
    <text evidence="2">The sequence shown here is derived from an EMBL/GenBank/DDBJ whole genome shotgun (WGS) entry which is preliminary data.</text>
</comment>
<evidence type="ECO:0000259" key="1">
    <source>
        <dbReference type="Pfam" id="PF07510"/>
    </source>
</evidence>
<keyword evidence="3" id="KW-1185">Reference proteome</keyword>
<keyword evidence="2" id="KW-0540">Nuclease</keyword>
<dbReference type="InterPro" id="IPR011089">
    <property type="entry name" value="GmrSD_C"/>
</dbReference>
<keyword evidence="2" id="KW-0255">Endonuclease</keyword>
<gene>
    <name evidence="2" type="ORF">F1188_01740</name>
</gene>
<reference evidence="2 3" key="1">
    <citation type="submission" date="2019-09" db="EMBL/GenBank/DDBJ databases">
        <title>Genome sequence of Roseospira marina, one of the more divergent members of the non-sulfur purple photosynthetic bacterial family, the Rhodospirillaceae.</title>
        <authorList>
            <person name="Meyer T."/>
            <person name="Kyndt J."/>
        </authorList>
    </citation>
    <scope>NUCLEOTIDE SEQUENCE [LARGE SCALE GENOMIC DNA]</scope>
    <source>
        <strain evidence="2 3">DSM 15113</strain>
    </source>
</reference>
<name>A0A5M6IH62_9PROT</name>
<evidence type="ECO:0000313" key="2">
    <source>
        <dbReference type="EMBL" id="KAA5607512.1"/>
    </source>
</evidence>
<feature type="domain" description="GmrSD restriction endonucleases C-terminal" evidence="1">
    <location>
        <begin position="92"/>
        <end position="197"/>
    </location>
</feature>